<accession>A0A699XCP6</accession>
<evidence type="ECO:0000256" key="1">
    <source>
        <dbReference type="SAM" id="MobiDB-lite"/>
    </source>
</evidence>
<feature type="compositionally biased region" description="Basic and acidic residues" evidence="1">
    <location>
        <begin position="15"/>
        <end position="25"/>
    </location>
</feature>
<name>A0A699XCP6_TANCI</name>
<gene>
    <name evidence="2" type="ORF">Tci_927615</name>
</gene>
<proteinExistence type="predicted"/>
<dbReference type="EMBL" id="BKCJ011820055">
    <property type="protein sequence ID" value="GFD55646.1"/>
    <property type="molecule type" value="Genomic_DNA"/>
</dbReference>
<comment type="caution">
    <text evidence="2">The sequence shown here is derived from an EMBL/GenBank/DDBJ whole genome shotgun (WGS) entry which is preliminary data.</text>
</comment>
<protein>
    <submittedName>
        <fullName evidence="2">Uncharacterized protein</fullName>
    </submittedName>
</protein>
<feature type="non-terminal residue" evidence="2">
    <location>
        <position position="1"/>
    </location>
</feature>
<evidence type="ECO:0000313" key="2">
    <source>
        <dbReference type="EMBL" id="GFD55646.1"/>
    </source>
</evidence>
<feature type="region of interest" description="Disordered" evidence="1">
    <location>
        <begin position="1"/>
        <end position="34"/>
    </location>
</feature>
<dbReference type="AlphaFoldDB" id="A0A699XCP6"/>
<reference evidence="2" key="1">
    <citation type="journal article" date="2019" name="Sci. Rep.">
        <title>Draft genome of Tanacetum cinerariifolium, the natural source of mosquito coil.</title>
        <authorList>
            <person name="Yamashiro T."/>
            <person name="Shiraishi A."/>
            <person name="Satake H."/>
            <person name="Nakayama K."/>
        </authorList>
    </citation>
    <scope>NUCLEOTIDE SEQUENCE</scope>
</reference>
<organism evidence="2">
    <name type="scientific">Tanacetum cinerariifolium</name>
    <name type="common">Dalmatian daisy</name>
    <name type="synonym">Chrysanthemum cinerariifolium</name>
    <dbReference type="NCBI Taxonomy" id="118510"/>
    <lineage>
        <taxon>Eukaryota</taxon>
        <taxon>Viridiplantae</taxon>
        <taxon>Streptophyta</taxon>
        <taxon>Embryophyta</taxon>
        <taxon>Tracheophyta</taxon>
        <taxon>Spermatophyta</taxon>
        <taxon>Magnoliopsida</taxon>
        <taxon>eudicotyledons</taxon>
        <taxon>Gunneridae</taxon>
        <taxon>Pentapetalae</taxon>
        <taxon>asterids</taxon>
        <taxon>campanulids</taxon>
        <taxon>Asterales</taxon>
        <taxon>Asteraceae</taxon>
        <taxon>Asteroideae</taxon>
        <taxon>Anthemideae</taxon>
        <taxon>Anthemidinae</taxon>
        <taxon>Tanacetum</taxon>
    </lineage>
</organism>
<sequence length="51" mass="5584">RYAQFVAFDQPAQRPGHDEVAHQDDAPDQCLLSEGGDQLSACKGQVGQRDQ</sequence>